<dbReference type="EMBL" id="MT144597">
    <property type="protein sequence ID" value="QJH94191.1"/>
    <property type="molecule type" value="Genomic_DNA"/>
</dbReference>
<gene>
    <name evidence="1" type="ORF">TM448A02708_0008</name>
    <name evidence="2" type="ORF">TM448B00195_0031</name>
</gene>
<organism evidence="1">
    <name type="scientific">viral metagenome</name>
    <dbReference type="NCBI Taxonomy" id="1070528"/>
    <lineage>
        <taxon>unclassified sequences</taxon>
        <taxon>metagenomes</taxon>
        <taxon>organismal metagenomes</taxon>
    </lineage>
</organism>
<name>A0A6H1ZYX1_9ZZZZ</name>
<accession>A0A6H1ZYX1</accession>
<dbReference type="AlphaFoldDB" id="A0A6H1ZYX1"/>
<sequence length="75" mass="8989">MCKFDEVITNLDQIAVIYLYLHDNFIHKKITARITFNDMLRPAIMFGHYVDILNFNAYLNRHWTEGKIRVTLTEE</sequence>
<reference evidence="1" key="1">
    <citation type="submission" date="2020-03" db="EMBL/GenBank/DDBJ databases">
        <title>The deep terrestrial virosphere.</title>
        <authorList>
            <person name="Holmfeldt K."/>
            <person name="Nilsson E."/>
            <person name="Simone D."/>
            <person name="Lopez-Fernandez M."/>
            <person name="Wu X."/>
            <person name="de Brujin I."/>
            <person name="Lundin D."/>
            <person name="Andersson A."/>
            <person name="Bertilsson S."/>
            <person name="Dopson M."/>
        </authorList>
    </citation>
    <scope>NUCLEOTIDE SEQUENCE</scope>
    <source>
        <strain evidence="1">TM448A02708</strain>
        <strain evidence="2">TM448B00195</strain>
    </source>
</reference>
<protein>
    <submittedName>
        <fullName evidence="1">Uncharacterized protein</fullName>
    </submittedName>
</protein>
<evidence type="ECO:0000313" key="1">
    <source>
        <dbReference type="EMBL" id="QJA52410.1"/>
    </source>
</evidence>
<evidence type="ECO:0000313" key="2">
    <source>
        <dbReference type="EMBL" id="QJH94191.1"/>
    </source>
</evidence>
<proteinExistence type="predicted"/>
<dbReference type="EMBL" id="MT144337">
    <property type="protein sequence ID" value="QJA52410.1"/>
    <property type="molecule type" value="Genomic_DNA"/>
</dbReference>